<gene>
    <name evidence="12" type="ORF">PPYR_11936</name>
</gene>
<feature type="coiled-coil region" evidence="7">
    <location>
        <begin position="416"/>
        <end position="448"/>
    </location>
</feature>
<evidence type="ECO:0000256" key="7">
    <source>
        <dbReference type="SAM" id="Coils"/>
    </source>
</evidence>
<reference evidence="12 13" key="2">
    <citation type="journal article" date="2018" name="Elife">
        <title>Firefly genomes illuminate parallel origins of bioluminescence in beetles.</title>
        <authorList>
            <person name="Fallon T.R."/>
            <person name="Lower S.E."/>
            <person name="Chang C.H."/>
            <person name="Bessho-Uehara M."/>
            <person name="Martin G.J."/>
            <person name="Bewick A.J."/>
            <person name="Behringer M."/>
            <person name="Debat H.J."/>
            <person name="Wong I."/>
            <person name="Day J.C."/>
            <person name="Suvorov A."/>
            <person name="Silva C.J."/>
            <person name="Stanger-Hall K.F."/>
            <person name="Hall D.W."/>
            <person name="Schmitz R.J."/>
            <person name="Nelson D.R."/>
            <person name="Lewis S.M."/>
            <person name="Shigenobu S."/>
            <person name="Bybee S.M."/>
            <person name="Larracuente A.M."/>
            <person name="Oba Y."/>
            <person name="Weng J.K."/>
        </authorList>
    </citation>
    <scope>NUCLEOTIDE SEQUENCE [LARGE SCALE GENOMIC DNA]</scope>
    <source>
        <strain evidence="12">1611_PpyrPB1</strain>
        <tissue evidence="12">Whole body</tissue>
    </source>
</reference>
<evidence type="ECO:0000256" key="1">
    <source>
        <dbReference type="ARBA" id="ARBA00004123"/>
    </source>
</evidence>
<evidence type="ECO:0000313" key="11">
    <source>
        <dbReference type="EMBL" id="JAV73846.1"/>
    </source>
</evidence>
<comment type="subcellular location">
    <subcellularLocation>
        <location evidence="2">Cytoplasm</location>
        <location evidence="2">Cytoskeleton</location>
        <location evidence="2">Spindle</location>
    </subcellularLocation>
    <subcellularLocation>
        <location evidence="1">Nucleus</location>
    </subcellularLocation>
</comment>
<sequence length="490" mass="56080">MSSYTYDVPELSDFTDNISSENYAEIESYFDISHEDCNGAVLTQVFTVDAHNSLSDDSEGSDVRDPLHTSLRRSSSVGDLQTFVRNRTQINEHQSHLLKDAVGTSFCQSNSTISLLQSKKFVSVAEAISTFHNKTPDRFHSRSRMLKPSFASGAAVKQCTVPASPFLATKQRARPTTVLSHDEKEIKEAEEMHKFKIKANPLNPKILARPSTPKVGPVRKSTVPQPFNITQAPKRKPVTPVPIVPTFHAQPMPKFLPRGPLVKPQTPIIVKRDVEKKCEVKLKKSEEIKLKNTVPLPFSFLERDKDLLRKKDDALKKLFESEKRNREFHANPLPKYLSSADGANSTMFKRNMSVNVSKHSSTESLVQPIFKAKPAKVLNMKPFEPKKEERLVLEVAEFRLNTDLRAKEREAFQSKLKEKEHLLHEYIKRKEEENHQKEAEEVRRLRKQTEYRAQPIRKYKEVAEVEHKKLTIPVSPKFNRNHSNKENLSS</sequence>
<dbReference type="GO" id="GO:0005819">
    <property type="term" value="C:spindle"/>
    <property type="evidence" value="ECO:0007669"/>
    <property type="project" value="UniProtKB-SubCell"/>
</dbReference>
<protein>
    <recommendedName>
        <fullName evidence="14">TPX2 C-terminal domain-containing protein</fullName>
    </recommendedName>
</protein>
<dbReference type="EMBL" id="GEZM01054096">
    <property type="protein sequence ID" value="JAV73846.1"/>
    <property type="molecule type" value="Transcribed_RNA"/>
</dbReference>
<dbReference type="Proteomes" id="UP000327044">
    <property type="component" value="Unassembled WGS sequence"/>
</dbReference>
<dbReference type="OrthoDB" id="1684416at2759"/>
<evidence type="ECO:0000259" key="9">
    <source>
        <dbReference type="Pfam" id="PF06886"/>
    </source>
</evidence>
<evidence type="ECO:0000256" key="4">
    <source>
        <dbReference type="ARBA" id="ARBA00022490"/>
    </source>
</evidence>
<dbReference type="InParanoid" id="A0A1Y1LQG8"/>
<evidence type="ECO:0000313" key="12">
    <source>
        <dbReference type="EMBL" id="KAB0795097.1"/>
    </source>
</evidence>
<feature type="domain" description="TPX2 central" evidence="10">
    <location>
        <begin position="158"/>
        <end position="341"/>
    </location>
</feature>
<keyword evidence="4" id="KW-0963">Cytoplasm</keyword>
<dbReference type="GO" id="GO:0005634">
    <property type="term" value="C:nucleus"/>
    <property type="evidence" value="ECO:0007669"/>
    <property type="project" value="UniProtKB-SubCell"/>
</dbReference>
<dbReference type="InterPro" id="IPR027329">
    <property type="entry name" value="TPX2_C"/>
</dbReference>
<evidence type="ECO:0000256" key="6">
    <source>
        <dbReference type="ARBA" id="ARBA00023242"/>
    </source>
</evidence>
<dbReference type="Pfam" id="PF12214">
    <property type="entry name" value="TPX2_importin"/>
    <property type="match status" value="1"/>
</dbReference>
<dbReference type="GO" id="GO:0005874">
    <property type="term" value="C:microtubule"/>
    <property type="evidence" value="ECO:0007669"/>
    <property type="project" value="InterPro"/>
</dbReference>
<reference evidence="12" key="3">
    <citation type="submission" date="2019-08" db="EMBL/GenBank/DDBJ databases">
        <authorList>
            <consortium name="Photinus pyralis genome working group"/>
            <person name="Fallon T.R."/>
            <person name="Sander Lower S.E."/>
            <person name="Weng J.-K."/>
        </authorList>
    </citation>
    <scope>NUCLEOTIDE SEQUENCE</scope>
    <source>
        <strain evidence="12">1611_PpyrPB1</strain>
        <tissue evidence="12">Whole body</tissue>
    </source>
</reference>
<reference evidence="11" key="1">
    <citation type="journal article" date="2016" name="Sci. Rep.">
        <title>Molecular characterization of firefly nuptial gifts: a multi-omics approach sheds light on postcopulatory sexual selection.</title>
        <authorList>
            <person name="Al-Wathiqui N."/>
            <person name="Fallon T.R."/>
            <person name="South A."/>
            <person name="Weng J.K."/>
            <person name="Lewis S.M."/>
        </authorList>
    </citation>
    <scope>NUCLEOTIDE SEQUENCE</scope>
</reference>
<comment type="similarity">
    <text evidence="3">Belongs to the TPX2 family.</text>
</comment>
<feature type="domain" description="TPX2 C-terminal" evidence="9">
    <location>
        <begin position="398"/>
        <end position="468"/>
    </location>
</feature>
<dbReference type="GO" id="GO:0060236">
    <property type="term" value="P:regulation of mitotic spindle organization"/>
    <property type="evidence" value="ECO:0007669"/>
    <property type="project" value="InterPro"/>
</dbReference>
<keyword evidence="13" id="KW-1185">Reference proteome</keyword>
<dbReference type="PANTHER" id="PTHR14326:SF44">
    <property type="entry name" value="TARGETING PROTEIN FOR XKLP2"/>
    <property type="match status" value="1"/>
</dbReference>
<evidence type="ECO:0000313" key="13">
    <source>
        <dbReference type="Proteomes" id="UP000327044"/>
    </source>
</evidence>
<evidence type="ECO:0000256" key="8">
    <source>
        <dbReference type="SAM" id="MobiDB-lite"/>
    </source>
</evidence>
<accession>A0A1Y1LQG8</accession>
<dbReference type="PANTHER" id="PTHR14326">
    <property type="entry name" value="TARGETING PROTEIN FOR XKLP2"/>
    <property type="match status" value="1"/>
</dbReference>
<evidence type="ECO:0000256" key="5">
    <source>
        <dbReference type="ARBA" id="ARBA00023212"/>
    </source>
</evidence>
<evidence type="ECO:0000259" key="10">
    <source>
        <dbReference type="Pfam" id="PF12214"/>
    </source>
</evidence>
<dbReference type="Pfam" id="PF06886">
    <property type="entry name" value="TPX2"/>
    <property type="match status" value="1"/>
</dbReference>
<dbReference type="AlphaFoldDB" id="A0A1Y1LQG8"/>
<name>A0A1Y1LQG8_PHOPY</name>
<dbReference type="EMBL" id="VVIM01000008">
    <property type="protein sequence ID" value="KAB0795097.1"/>
    <property type="molecule type" value="Genomic_DNA"/>
</dbReference>
<evidence type="ECO:0008006" key="14">
    <source>
        <dbReference type="Google" id="ProtNLM"/>
    </source>
</evidence>
<dbReference type="InterPro" id="IPR027330">
    <property type="entry name" value="TPX2_central_dom"/>
</dbReference>
<evidence type="ECO:0000256" key="2">
    <source>
        <dbReference type="ARBA" id="ARBA00004186"/>
    </source>
</evidence>
<feature type="compositionally biased region" description="Polar residues" evidence="8">
    <location>
        <begin position="222"/>
        <end position="231"/>
    </location>
</feature>
<dbReference type="InterPro" id="IPR009675">
    <property type="entry name" value="TPX2_fam"/>
</dbReference>
<organism evidence="11">
    <name type="scientific">Photinus pyralis</name>
    <name type="common">Common eastern firefly</name>
    <name type="synonym">Lampyris pyralis</name>
    <dbReference type="NCBI Taxonomy" id="7054"/>
    <lineage>
        <taxon>Eukaryota</taxon>
        <taxon>Metazoa</taxon>
        <taxon>Ecdysozoa</taxon>
        <taxon>Arthropoda</taxon>
        <taxon>Hexapoda</taxon>
        <taxon>Insecta</taxon>
        <taxon>Pterygota</taxon>
        <taxon>Neoptera</taxon>
        <taxon>Endopterygota</taxon>
        <taxon>Coleoptera</taxon>
        <taxon>Polyphaga</taxon>
        <taxon>Elateriformia</taxon>
        <taxon>Elateroidea</taxon>
        <taxon>Lampyridae</taxon>
        <taxon>Lampyrinae</taxon>
        <taxon>Photinus</taxon>
    </lineage>
</organism>
<keyword evidence="7" id="KW-0175">Coiled coil</keyword>
<keyword evidence="5" id="KW-0206">Cytoskeleton</keyword>
<evidence type="ECO:0000256" key="3">
    <source>
        <dbReference type="ARBA" id="ARBA00005885"/>
    </source>
</evidence>
<feature type="region of interest" description="Disordered" evidence="8">
    <location>
        <begin position="206"/>
        <end position="235"/>
    </location>
</feature>
<proteinExistence type="inferred from homology"/>
<keyword evidence="6" id="KW-0539">Nucleus</keyword>